<accession>A0AAV4D3M0</accession>
<proteinExistence type="predicted"/>
<protein>
    <submittedName>
        <fullName evidence="1">Uncharacterized protein</fullName>
    </submittedName>
</protein>
<dbReference type="EMBL" id="BLXT01007347">
    <property type="protein sequence ID" value="GFO38676.1"/>
    <property type="molecule type" value="Genomic_DNA"/>
</dbReference>
<dbReference type="AlphaFoldDB" id="A0AAV4D3M0"/>
<gene>
    <name evidence="1" type="ORF">PoB_006518100</name>
</gene>
<dbReference type="Proteomes" id="UP000735302">
    <property type="component" value="Unassembled WGS sequence"/>
</dbReference>
<keyword evidence="2" id="KW-1185">Reference proteome</keyword>
<comment type="caution">
    <text evidence="1">The sequence shown here is derived from an EMBL/GenBank/DDBJ whole genome shotgun (WGS) entry which is preliminary data.</text>
</comment>
<reference evidence="1 2" key="1">
    <citation type="journal article" date="2021" name="Elife">
        <title>Chloroplast acquisition without the gene transfer in kleptoplastic sea slugs, Plakobranchus ocellatus.</title>
        <authorList>
            <person name="Maeda T."/>
            <person name="Takahashi S."/>
            <person name="Yoshida T."/>
            <person name="Shimamura S."/>
            <person name="Takaki Y."/>
            <person name="Nagai Y."/>
            <person name="Toyoda A."/>
            <person name="Suzuki Y."/>
            <person name="Arimoto A."/>
            <person name="Ishii H."/>
            <person name="Satoh N."/>
            <person name="Nishiyama T."/>
            <person name="Hasebe M."/>
            <person name="Maruyama T."/>
            <person name="Minagawa J."/>
            <person name="Obokata J."/>
            <person name="Shigenobu S."/>
        </authorList>
    </citation>
    <scope>NUCLEOTIDE SEQUENCE [LARGE SCALE GENOMIC DNA]</scope>
</reference>
<organism evidence="1 2">
    <name type="scientific">Plakobranchus ocellatus</name>
    <dbReference type="NCBI Taxonomy" id="259542"/>
    <lineage>
        <taxon>Eukaryota</taxon>
        <taxon>Metazoa</taxon>
        <taxon>Spiralia</taxon>
        <taxon>Lophotrochozoa</taxon>
        <taxon>Mollusca</taxon>
        <taxon>Gastropoda</taxon>
        <taxon>Heterobranchia</taxon>
        <taxon>Euthyneura</taxon>
        <taxon>Panpulmonata</taxon>
        <taxon>Sacoglossa</taxon>
        <taxon>Placobranchoidea</taxon>
        <taxon>Plakobranchidae</taxon>
        <taxon>Plakobranchus</taxon>
    </lineage>
</organism>
<evidence type="ECO:0000313" key="1">
    <source>
        <dbReference type="EMBL" id="GFO38676.1"/>
    </source>
</evidence>
<evidence type="ECO:0000313" key="2">
    <source>
        <dbReference type="Proteomes" id="UP000735302"/>
    </source>
</evidence>
<name>A0AAV4D3M0_9GAST</name>
<sequence length="92" mass="10418">MKETDGLVLFLQANSRQSFCDREFRTRKPTTRKISAVGRWRMMATQYIMSQECLDTTQDSALPEEAGQASGVSGPEPRRAQKIFAFFLVPIS</sequence>